<evidence type="ECO:0000313" key="10">
    <source>
        <dbReference type="EMBL" id="GAX03811.1"/>
    </source>
</evidence>
<evidence type="ECO:0000313" key="11">
    <source>
        <dbReference type="Proteomes" id="UP000198430"/>
    </source>
</evidence>
<dbReference type="InterPro" id="IPR027417">
    <property type="entry name" value="P-loop_NTPase"/>
</dbReference>
<evidence type="ECO:0000256" key="4">
    <source>
        <dbReference type="ARBA" id="ARBA00022840"/>
    </source>
</evidence>
<reference evidence="10 11" key="1">
    <citation type="submission" date="2015-11" db="EMBL/GenBank/DDBJ databases">
        <title>Draft genome sequences of new species of the genus Lactobacillus isolated from orchardgrass silage.</title>
        <authorList>
            <person name="Tohno M."/>
            <person name="Tanizawa Y."/>
            <person name="Arita M."/>
        </authorList>
    </citation>
    <scope>NUCLEOTIDE SEQUENCE [LARGE SCALE GENOMIC DNA]</scope>
    <source>
        <strain evidence="10 11">IWT140</strain>
    </source>
</reference>
<dbReference type="InterPro" id="IPR017871">
    <property type="entry name" value="ABC_transporter-like_CS"/>
</dbReference>
<dbReference type="GO" id="GO:0034040">
    <property type="term" value="F:ATPase-coupled lipid transmembrane transporter activity"/>
    <property type="evidence" value="ECO:0007669"/>
    <property type="project" value="TreeGrafter"/>
</dbReference>
<dbReference type="GO" id="GO:0042883">
    <property type="term" value="P:cysteine transport"/>
    <property type="evidence" value="ECO:0007669"/>
    <property type="project" value="InterPro"/>
</dbReference>
<comment type="subcellular location">
    <subcellularLocation>
        <location evidence="1">Cell membrane</location>
        <topology evidence="1">Multi-pass membrane protein</topology>
    </subcellularLocation>
</comment>
<evidence type="ECO:0000256" key="7">
    <source>
        <dbReference type="SAM" id="Phobius"/>
    </source>
</evidence>
<dbReference type="Pfam" id="PF00005">
    <property type="entry name" value="ABC_tran"/>
    <property type="match status" value="1"/>
</dbReference>
<dbReference type="InterPro" id="IPR039421">
    <property type="entry name" value="Type_1_exporter"/>
</dbReference>
<feature type="transmembrane region" description="Helical" evidence="7">
    <location>
        <begin position="236"/>
        <end position="261"/>
    </location>
</feature>
<dbReference type="PROSITE" id="PS50893">
    <property type="entry name" value="ABC_TRANSPORTER_2"/>
    <property type="match status" value="1"/>
</dbReference>
<dbReference type="EMBL" id="BCMH01000009">
    <property type="protein sequence ID" value="GAX03811.1"/>
    <property type="molecule type" value="Genomic_DNA"/>
</dbReference>
<keyword evidence="6 7" id="KW-0472">Membrane</keyword>
<evidence type="ECO:0000259" key="8">
    <source>
        <dbReference type="PROSITE" id="PS50893"/>
    </source>
</evidence>
<feature type="domain" description="ABC transporter" evidence="8">
    <location>
        <begin position="333"/>
        <end position="570"/>
    </location>
</feature>
<evidence type="ECO:0000256" key="6">
    <source>
        <dbReference type="ARBA" id="ARBA00023136"/>
    </source>
</evidence>
<dbReference type="GO" id="GO:0005524">
    <property type="term" value="F:ATP binding"/>
    <property type="evidence" value="ECO:0007669"/>
    <property type="project" value="UniProtKB-KW"/>
</dbReference>
<dbReference type="Gene3D" id="3.40.50.300">
    <property type="entry name" value="P-loop containing nucleotide triphosphate hydrolases"/>
    <property type="match status" value="1"/>
</dbReference>
<feature type="transmembrane region" description="Helical" evidence="7">
    <location>
        <begin position="267"/>
        <end position="285"/>
    </location>
</feature>
<evidence type="ECO:0000259" key="9">
    <source>
        <dbReference type="PROSITE" id="PS50929"/>
    </source>
</evidence>
<dbReference type="SMART" id="SM00382">
    <property type="entry name" value="AAA"/>
    <property type="match status" value="1"/>
</dbReference>
<evidence type="ECO:0000256" key="5">
    <source>
        <dbReference type="ARBA" id="ARBA00022989"/>
    </source>
</evidence>
<feature type="transmembrane region" description="Helical" evidence="7">
    <location>
        <begin position="49"/>
        <end position="70"/>
    </location>
</feature>
<dbReference type="InterPro" id="IPR011527">
    <property type="entry name" value="ABC1_TM_dom"/>
</dbReference>
<keyword evidence="4 10" id="KW-0067">ATP-binding</keyword>
<dbReference type="GO" id="GO:0140359">
    <property type="term" value="F:ABC-type transporter activity"/>
    <property type="evidence" value="ECO:0007669"/>
    <property type="project" value="InterPro"/>
</dbReference>
<keyword evidence="2 7" id="KW-0812">Transmembrane</keyword>
<evidence type="ECO:0000256" key="1">
    <source>
        <dbReference type="ARBA" id="ARBA00004651"/>
    </source>
</evidence>
<dbReference type="SUPFAM" id="SSF90123">
    <property type="entry name" value="ABC transporter transmembrane region"/>
    <property type="match status" value="1"/>
</dbReference>
<dbReference type="InterPro" id="IPR003593">
    <property type="entry name" value="AAA+_ATPase"/>
</dbReference>
<evidence type="ECO:0000256" key="3">
    <source>
        <dbReference type="ARBA" id="ARBA00022741"/>
    </source>
</evidence>
<feature type="transmembrane region" description="Helical" evidence="7">
    <location>
        <begin position="127"/>
        <end position="151"/>
    </location>
</feature>
<proteinExistence type="predicted"/>
<evidence type="ECO:0000256" key="2">
    <source>
        <dbReference type="ARBA" id="ARBA00022692"/>
    </source>
</evidence>
<feature type="transmembrane region" description="Helical" evidence="7">
    <location>
        <begin position="157"/>
        <end position="178"/>
    </location>
</feature>
<dbReference type="CDD" id="cd18584">
    <property type="entry name" value="ABC_6TM_AarD_CydD"/>
    <property type="match status" value="1"/>
</dbReference>
<organism evidence="10 11">
    <name type="scientific">Secundilactobacillus pentosiphilus</name>
    <dbReference type="NCBI Taxonomy" id="1714682"/>
    <lineage>
        <taxon>Bacteria</taxon>
        <taxon>Bacillati</taxon>
        <taxon>Bacillota</taxon>
        <taxon>Bacilli</taxon>
        <taxon>Lactobacillales</taxon>
        <taxon>Lactobacillaceae</taxon>
        <taxon>Secundilactobacillus</taxon>
    </lineage>
</organism>
<accession>A0A1Z5IQV8</accession>
<keyword evidence="3" id="KW-0547">Nucleotide-binding</keyword>
<dbReference type="InterPro" id="IPR036640">
    <property type="entry name" value="ABC1_TM_sf"/>
</dbReference>
<dbReference type="PROSITE" id="PS00211">
    <property type="entry name" value="ABC_TRANSPORTER_1"/>
    <property type="match status" value="1"/>
</dbReference>
<dbReference type="PROSITE" id="PS50929">
    <property type="entry name" value="ABC_TM1F"/>
    <property type="match status" value="1"/>
</dbReference>
<name>A0A1Z5IQV8_9LACO</name>
<dbReference type="AlphaFoldDB" id="A0A1Z5IQV8"/>
<dbReference type="Gene3D" id="1.20.1560.10">
    <property type="entry name" value="ABC transporter type 1, transmembrane domain"/>
    <property type="match status" value="1"/>
</dbReference>
<dbReference type="NCBIfam" id="TIGR02857">
    <property type="entry name" value="CydD"/>
    <property type="match status" value="1"/>
</dbReference>
<sequence>MIDRRLFKIPGITPRIVMIAILTLIQAVMIVIQARALSIAVVQLWNLKPLATIVTPTIVFILSFLCRHLLTVAQNRSFYPFVEKTTGKMREQLMTKLFRLGPSLVEKTGTGNMVTMALEGIDKVQTYLMLIVIKIMDMGITPWVILLYIAFMQWKEAVFLLIIYPVIILFMIILGLAAKSKADRQYAGYQRLSNNFVDTLRGLGTLKQLGLSKRYAGNVYSVSEDYRKETMATLRIAMTSTFALDFFTTLSVAVVAVFLGFDLMDGKIMLLPALTILTLAPDYFLPVRNFANDYHATLNGKNALQAVLDVLETPETKDRDKLKQLTWQGDSALKFGDVSLTYGDVDTPTLSHISFDVHGFQKVGIIGASGSGKSTLINLIGGFLMPDAPGHVSINGQKLPHLSQEVWQHNSIYIPQSPYLFHATLRENVSFYQPNADDATIKAACDKAGLTDWIAELPKGLDTMIGEGSRGVSGGQAQRIALARAFLDDSRKVLLFDEPTAHLDIETEAALKEDMLPLLDNRLVFFATHRLHWINQMDYVLVMDHGRLVEQGTPAQLAQHDGPYTKLRAEMGGLHALD</sequence>
<dbReference type="PANTHER" id="PTHR24221:SF614">
    <property type="entry name" value="GLUTATHIONE_L-CYSTEINE TRANSPORT SYSTEM ATP-BINDING_PERMEASE PROTEIN CYDC"/>
    <property type="match status" value="1"/>
</dbReference>
<dbReference type="GO" id="GO:0005886">
    <property type="term" value="C:plasma membrane"/>
    <property type="evidence" value="ECO:0007669"/>
    <property type="project" value="UniProtKB-SubCell"/>
</dbReference>
<feature type="domain" description="ABC transmembrane type-1" evidence="9">
    <location>
        <begin position="17"/>
        <end position="299"/>
    </location>
</feature>
<comment type="caution">
    <text evidence="10">The sequence shown here is derived from an EMBL/GenBank/DDBJ whole genome shotgun (WGS) entry which is preliminary data.</text>
</comment>
<dbReference type="InterPro" id="IPR014216">
    <property type="entry name" value="ABC_transptr_CydD"/>
</dbReference>
<feature type="transmembrane region" description="Helical" evidence="7">
    <location>
        <begin position="12"/>
        <end position="37"/>
    </location>
</feature>
<dbReference type="RefSeq" id="WP_089088776.1">
    <property type="nucleotide sequence ID" value="NZ_BCMH01000009.1"/>
</dbReference>
<dbReference type="GO" id="GO:0016887">
    <property type="term" value="F:ATP hydrolysis activity"/>
    <property type="evidence" value="ECO:0007669"/>
    <property type="project" value="InterPro"/>
</dbReference>
<protein>
    <submittedName>
        <fullName evidence="10">Cytochrome bd biosynthesis ABC transporter ATP-binding and permease components cydD</fullName>
    </submittedName>
</protein>
<dbReference type="SUPFAM" id="SSF52540">
    <property type="entry name" value="P-loop containing nucleoside triphosphate hydrolases"/>
    <property type="match status" value="1"/>
</dbReference>
<dbReference type="Proteomes" id="UP000198430">
    <property type="component" value="Unassembled WGS sequence"/>
</dbReference>
<gene>
    <name evidence="10" type="primary">cydD</name>
    <name evidence="10" type="ORF">IWT140_01437</name>
</gene>
<dbReference type="Pfam" id="PF00664">
    <property type="entry name" value="ABC_membrane"/>
    <property type="match status" value="1"/>
</dbReference>
<keyword evidence="11" id="KW-1185">Reference proteome</keyword>
<dbReference type="PANTHER" id="PTHR24221">
    <property type="entry name" value="ATP-BINDING CASSETTE SUB-FAMILY B"/>
    <property type="match status" value="1"/>
</dbReference>
<keyword evidence="5 7" id="KW-1133">Transmembrane helix</keyword>
<dbReference type="InterPro" id="IPR003439">
    <property type="entry name" value="ABC_transporter-like_ATP-bd"/>
</dbReference>